<accession>W0HSI5</accession>
<dbReference type="InterPro" id="IPR000836">
    <property type="entry name" value="PRTase_dom"/>
</dbReference>
<sequence length="227" mass="25742">MLTISALCWLCRQPLWFSHHGVCRGCVRVLLAEQGIACPRCGLPAGSERQPCGRCRLQAPPWQSLLTVGDYRAPLSRLVTKLKYQGDTGLARVLARLLWLRWRDRAAEGDEKPDLLLNVPLHAYRHWCRGYNQTELLAGALARWLKVPWQAQGLFRYRGGPPQQRLGARQRRHSLRGAFLCRVDVAGKRVALLDDVVTTGSTAGEISRLLLRHHAREVQLWSICRTL</sequence>
<dbReference type="CDD" id="cd06223">
    <property type="entry name" value="PRTases_typeI"/>
    <property type="match status" value="1"/>
</dbReference>
<dbReference type="InterPro" id="IPR029057">
    <property type="entry name" value="PRTase-like"/>
</dbReference>
<dbReference type="HOGENOM" id="CLU_054549_0_2_6"/>
<dbReference type="EMBL" id="CP006569">
    <property type="protein sequence ID" value="AHF75467.1"/>
    <property type="molecule type" value="Genomic_DNA"/>
</dbReference>
<comment type="similarity">
    <text evidence="1">Belongs to the ComF/GntX family.</text>
</comment>
<gene>
    <name evidence="2" type="primary">gntX</name>
    <name evidence="2" type="ORF">Sant_0362</name>
</gene>
<dbReference type="SUPFAM" id="SSF53271">
    <property type="entry name" value="PRTase-like"/>
    <property type="match status" value="1"/>
</dbReference>
<dbReference type="PANTHER" id="PTHR47505">
    <property type="entry name" value="DNA UTILIZATION PROTEIN YHGH"/>
    <property type="match status" value="1"/>
</dbReference>
<dbReference type="OrthoDB" id="9793412at2"/>
<dbReference type="PATRIC" id="fig|1239307.3.peg.383"/>
<dbReference type="GO" id="GO:0016757">
    <property type="term" value="F:glycosyltransferase activity"/>
    <property type="evidence" value="ECO:0007669"/>
    <property type="project" value="UniProtKB-KW"/>
</dbReference>
<name>W0HSI5_9GAMM</name>
<evidence type="ECO:0000256" key="1">
    <source>
        <dbReference type="ARBA" id="ARBA00008007"/>
    </source>
</evidence>
<organism evidence="2 3">
    <name type="scientific">Sodalis praecaptivus</name>
    <dbReference type="NCBI Taxonomy" id="1239307"/>
    <lineage>
        <taxon>Bacteria</taxon>
        <taxon>Pseudomonadati</taxon>
        <taxon>Pseudomonadota</taxon>
        <taxon>Gammaproteobacteria</taxon>
        <taxon>Enterobacterales</taxon>
        <taxon>Bruguierivoracaceae</taxon>
        <taxon>Sodalis</taxon>
    </lineage>
</organism>
<proteinExistence type="inferred from homology"/>
<evidence type="ECO:0000313" key="3">
    <source>
        <dbReference type="Proteomes" id="UP000019028"/>
    </source>
</evidence>
<dbReference type="KEGG" id="sod:Sant_0362"/>
<evidence type="ECO:0000313" key="2">
    <source>
        <dbReference type="EMBL" id="AHF75467.1"/>
    </source>
</evidence>
<keyword evidence="2" id="KW-0808">Transferase</keyword>
<dbReference type="AlphaFoldDB" id="W0HSI5"/>
<protein>
    <submittedName>
        <fullName evidence="2">Gluconate periplasmic binding protein with phosphoribosyltransferase domain, GNT I system</fullName>
    </submittedName>
</protein>
<dbReference type="RefSeq" id="WP_025420618.1">
    <property type="nucleotide sequence ID" value="NZ_CP006569.1"/>
</dbReference>
<keyword evidence="2" id="KW-0328">Glycosyltransferase</keyword>
<dbReference type="InterPro" id="IPR051910">
    <property type="entry name" value="ComF/GntX_DNA_util-trans"/>
</dbReference>
<dbReference type="PANTHER" id="PTHR47505:SF1">
    <property type="entry name" value="DNA UTILIZATION PROTEIN YHGH"/>
    <property type="match status" value="1"/>
</dbReference>
<reference evidence="2 3" key="1">
    <citation type="journal article" date="2014" name="Genome Biol. Evol.">
        <title>Genome degeneration and adaptation in a nascent stage of symbiosis.</title>
        <authorList>
            <person name="Oakeson K.F."/>
            <person name="Gil R."/>
            <person name="Clayton A.L."/>
            <person name="Dunn D.M."/>
            <person name="von Niederhausern A.C."/>
            <person name="Hamil C."/>
            <person name="Aoyagi A."/>
            <person name="Duval B."/>
            <person name="Baca A."/>
            <person name="Silva F.J."/>
            <person name="Vallier A."/>
            <person name="Jackson D.G."/>
            <person name="Latorre A."/>
            <person name="Weiss R.B."/>
            <person name="Heddi A."/>
            <person name="Moya A."/>
            <person name="Dale C."/>
        </authorList>
    </citation>
    <scope>NUCLEOTIDE SEQUENCE [LARGE SCALE GENOMIC DNA]</scope>
    <source>
        <strain evidence="2 3">HS1</strain>
    </source>
</reference>
<dbReference type="Gene3D" id="3.40.50.2020">
    <property type="match status" value="1"/>
</dbReference>
<keyword evidence="3" id="KW-1185">Reference proteome</keyword>
<dbReference type="Proteomes" id="UP000019028">
    <property type="component" value="Chromosome"/>
</dbReference>